<keyword evidence="4" id="KW-0862">Zinc</keyword>
<dbReference type="OrthoDB" id="63399at2"/>
<dbReference type="AlphaFoldDB" id="A0A1B7LAT4"/>
<organism evidence="5 6">
    <name type="scientific">Desulfotomaculum copahuensis</name>
    <dbReference type="NCBI Taxonomy" id="1838280"/>
    <lineage>
        <taxon>Bacteria</taxon>
        <taxon>Bacillati</taxon>
        <taxon>Bacillota</taxon>
        <taxon>Clostridia</taxon>
        <taxon>Eubacteriales</taxon>
        <taxon>Desulfotomaculaceae</taxon>
        <taxon>Desulfotomaculum</taxon>
    </lineage>
</organism>
<dbReference type="RefSeq" id="WP_066671850.1">
    <property type="nucleotide sequence ID" value="NZ_LYVF01000199.1"/>
</dbReference>
<dbReference type="EMBL" id="LYVF01000199">
    <property type="protein sequence ID" value="OAT79331.1"/>
    <property type="molecule type" value="Genomic_DNA"/>
</dbReference>
<dbReference type="Gene3D" id="3.20.20.70">
    <property type="entry name" value="Aldolase class I"/>
    <property type="match status" value="1"/>
</dbReference>
<protein>
    <recommendedName>
        <fullName evidence="7">3-keto-5-aminohexanoate cleavage protein</fullName>
    </recommendedName>
</protein>
<dbReference type="PANTHER" id="PTHR37418">
    <property type="entry name" value="3-KETO-5-AMINOHEXANOATE CLEAVAGE ENZYME-RELATED"/>
    <property type="match status" value="1"/>
</dbReference>
<keyword evidence="2" id="KW-0808">Transferase</keyword>
<evidence type="ECO:0000313" key="6">
    <source>
        <dbReference type="Proteomes" id="UP000078532"/>
    </source>
</evidence>
<dbReference type="GO" id="GO:0046872">
    <property type="term" value="F:metal ion binding"/>
    <property type="evidence" value="ECO:0007669"/>
    <property type="project" value="UniProtKB-KW"/>
</dbReference>
<sequence>MKKLIITVAPTGSLPTRERTPYVPITPKEIAQDVYDCWNAGASIVHFHARDQEGGPAYQKEVFAAILAAVKARNCPVITQISTGGRASSTVEQRSEALDLCPEMASLTTGSTNFPDRVYENAPGLVEALAHKMLKLHIKPELEVFDAAMINNGVLLAQKGLLREPLYFNFVLNIKGALPGTPKNLFFLMEGLPVGAVWNVSVIGEPHVRLSSMAILLGGNVRVGIEDNIYLSRGVLGSNPQQVERIVCIARMLGREIATPDEAREMLGLEISPQPLVL</sequence>
<dbReference type="Proteomes" id="UP000078532">
    <property type="component" value="Unassembled WGS sequence"/>
</dbReference>
<evidence type="ECO:0000256" key="2">
    <source>
        <dbReference type="ARBA" id="ARBA00022679"/>
    </source>
</evidence>
<proteinExistence type="predicted"/>
<name>A0A1B7LAT4_9FIRM</name>
<dbReference type="PANTHER" id="PTHR37418:SF2">
    <property type="entry name" value="3-KETO-5-AMINOHEXANOATE CLEAVAGE ENZYME"/>
    <property type="match status" value="1"/>
</dbReference>
<gene>
    <name evidence="5" type="ORF">A6M21_16195</name>
</gene>
<dbReference type="InterPro" id="IPR013785">
    <property type="entry name" value="Aldolase_TIM"/>
</dbReference>
<accession>A0A1B7LAT4</accession>
<dbReference type="STRING" id="1838280.A6M21_16195"/>
<evidence type="ECO:0008006" key="7">
    <source>
        <dbReference type="Google" id="ProtNLM"/>
    </source>
</evidence>
<keyword evidence="6" id="KW-1185">Reference proteome</keyword>
<reference evidence="5 6" key="1">
    <citation type="submission" date="2016-04" db="EMBL/GenBank/DDBJ databases">
        <authorList>
            <person name="Evans L.H."/>
            <person name="Alamgir A."/>
            <person name="Owens N."/>
            <person name="Weber N.D."/>
            <person name="Virtaneva K."/>
            <person name="Barbian K."/>
            <person name="Babar A."/>
            <person name="Rosenke K."/>
        </authorList>
    </citation>
    <scope>NUCLEOTIDE SEQUENCE [LARGE SCALE GENOMIC DNA]</scope>
    <source>
        <strain evidence="5 6">LMa1</strain>
    </source>
</reference>
<evidence type="ECO:0000313" key="5">
    <source>
        <dbReference type="EMBL" id="OAT79331.1"/>
    </source>
</evidence>
<evidence type="ECO:0000256" key="3">
    <source>
        <dbReference type="ARBA" id="ARBA00022723"/>
    </source>
</evidence>
<dbReference type="InterPro" id="IPR008567">
    <property type="entry name" value="BKACE"/>
</dbReference>
<comment type="caution">
    <text evidence="5">The sequence shown here is derived from an EMBL/GenBank/DDBJ whole genome shotgun (WGS) entry which is preliminary data.</text>
</comment>
<evidence type="ECO:0000256" key="1">
    <source>
        <dbReference type="ARBA" id="ARBA00001947"/>
    </source>
</evidence>
<comment type="cofactor">
    <cofactor evidence="1">
        <name>Zn(2+)</name>
        <dbReference type="ChEBI" id="CHEBI:29105"/>
    </cofactor>
</comment>
<keyword evidence="3" id="KW-0479">Metal-binding</keyword>
<dbReference type="Pfam" id="PF05853">
    <property type="entry name" value="BKACE"/>
    <property type="match status" value="1"/>
</dbReference>
<evidence type="ECO:0000256" key="4">
    <source>
        <dbReference type="ARBA" id="ARBA00022833"/>
    </source>
</evidence>
<dbReference type="GO" id="GO:0043720">
    <property type="term" value="F:3-keto-5-aminohexanoate cleavage activity"/>
    <property type="evidence" value="ECO:0007669"/>
    <property type="project" value="InterPro"/>
</dbReference>